<proteinExistence type="inferred from homology"/>
<dbReference type="PANTHER" id="PTHR47941">
    <property type="entry name" value="PENTATRICOPEPTIDE REPEAT-CONTAINING PROTEIN 3, MITOCHONDRIAL"/>
    <property type="match status" value="1"/>
</dbReference>
<evidence type="ECO:0000256" key="1">
    <source>
        <dbReference type="ARBA" id="ARBA00007626"/>
    </source>
</evidence>
<dbReference type="InterPro" id="IPR011990">
    <property type="entry name" value="TPR-like_helical_dom_sf"/>
</dbReference>
<comment type="caution">
    <text evidence="4">The sequence shown here is derived from an EMBL/GenBank/DDBJ whole genome shotgun (WGS) entry which is preliminary data.</text>
</comment>
<protein>
    <recommendedName>
        <fullName evidence="6">Pentatricopeptide repeat-containing protein</fullName>
    </recommendedName>
</protein>
<keyword evidence="5" id="KW-1185">Reference proteome</keyword>
<evidence type="ECO:0000313" key="5">
    <source>
        <dbReference type="Proteomes" id="UP001412067"/>
    </source>
</evidence>
<sequence length="203" mass="22319">MPPTCQTQQAQEAFHMYTGNLGVLGNKAGLTPIIPSPKRQASRCPSNRAQYEQHQSATLRIAPTDRTISSVVADKTTIKDVAKESKILPPPYYPFNKKPIIEGAMSDVVAHTVVIEAYANADRHSKEAIRTFDRMLAFDISPNAYTYAVLVKGLARDSKISEARKYLLQMMSKGIQPNAPHSTPLLLHLQPPNSPASFHSPAI</sequence>
<organism evidence="4 5">
    <name type="scientific">Platanthera guangdongensis</name>
    <dbReference type="NCBI Taxonomy" id="2320717"/>
    <lineage>
        <taxon>Eukaryota</taxon>
        <taxon>Viridiplantae</taxon>
        <taxon>Streptophyta</taxon>
        <taxon>Embryophyta</taxon>
        <taxon>Tracheophyta</taxon>
        <taxon>Spermatophyta</taxon>
        <taxon>Magnoliopsida</taxon>
        <taxon>Liliopsida</taxon>
        <taxon>Asparagales</taxon>
        <taxon>Orchidaceae</taxon>
        <taxon>Orchidoideae</taxon>
        <taxon>Orchideae</taxon>
        <taxon>Orchidinae</taxon>
        <taxon>Platanthera</taxon>
    </lineage>
</organism>
<evidence type="ECO:0000256" key="3">
    <source>
        <dbReference type="PROSITE-ProRule" id="PRU00708"/>
    </source>
</evidence>
<dbReference type="Gene3D" id="1.25.40.10">
    <property type="entry name" value="Tetratricopeptide repeat domain"/>
    <property type="match status" value="1"/>
</dbReference>
<keyword evidence="2" id="KW-0677">Repeat</keyword>
<dbReference type="InterPro" id="IPR002885">
    <property type="entry name" value="PPR_rpt"/>
</dbReference>
<accession>A0ABR2MHI7</accession>
<comment type="similarity">
    <text evidence="1">Belongs to the PPR family. P subfamily.</text>
</comment>
<feature type="repeat" description="PPR" evidence="3">
    <location>
        <begin position="143"/>
        <end position="177"/>
    </location>
</feature>
<dbReference type="EMBL" id="JBBWWR010000007">
    <property type="protein sequence ID" value="KAK8963612.1"/>
    <property type="molecule type" value="Genomic_DNA"/>
</dbReference>
<feature type="repeat" description="PPR" evidence="3">
    <location>
        <begin position="107"/>
        <end position="142"/>
    </location>
</feature>
<reference evidence="4 5" key="1">
    <citation type="journal article" date="2022" name="Nat. Plants">
        <title>Genomes of leafy and leafless Platanthera orchids illuminate the evolution of mycoheterotrophy.</title>
        <authorList>
            <person name="Li M.H."/>
            <person name="Liu K.W."/>
            <person name="Li Z."/>
            <person name="Lu H.C."/>
            <person name="Ye Q.L."/>
            <person name="Zhang D."/>
            <person name="Wang J.Y."/>
            <person name="Li Y.F."/>
            <person name="Zhong Z.M."/>
            <person name="Liu X."/>
            <person name="Yu X."/>
            <person name="Liu D.K."/>
            <person name="Tu X.D."/>
            <person name="Liu B."/>
            <person name="Hao Y."/>
            <person name="Liao X.Y."/>
            <person name="Jiang Y.T."/>
            <person name="Sun W.H."/>
            <person name="Chen J."/>
            <person name="Chen Y.Q."/>
            <person name="Ai Y."/>
            <person name="Zhai J.W."/>
            <person name="Wu S.S."/>
            <person name="Zhou Z."/>
            <person name="Hsiao Y.Y."/>
            <person name="Wu W.L."/>
            <person name="Chen Y.Y."/>
            <person name="Lin Y.F."/>
            <person name="Hsu J.L."/>
            <person name="Li C.Y."/>
            <person name="Wang Z.W."/>
            <person name="Zhao X."/>
            <person name="Zhong W.Y."/>
            <person name="Ma X.K."/>
            <person name="Ma L."/>
            <person name="Huang J."/>
            <person name="Chen G.Z."/>
            <person name="Huang M.Z."/>
            <person name="Huang L."/>
            <person name="Peng D.H."/>
            <person name="Luo Y.B."/>
            <person name="Zou S.Q."/>
            <person name="Chen S.P."/>
            <person name="Lan S."/>
            <person name="Tsai W.C."/>
            <person name="Van de Peer Y."/>
            <person name="Liu Z.J."/>
        </authorList>
    </citation>
    <scope>NUCLEOTIDE SEQUENCE [LARGE SCALE GENOMIC DNA]</scope>
    <source>
        <strain evidence="4">Lor288</strain>
    </source>
</reference>
<evidence type="ECO:0000256" key="2">
    <source>
        <dbReference type="ARBA" id="ARBA00022737"/>
    </source>
</evidence>
<dbReference type="NCBIfam" id="TIGR00756">
    <property type="entry name" value="PPR"/>
    <property type="match status" value="2"/>
</dbReference>
<dbReference type="Proteomes" id="UP001412067">
    <property type="component" value="Unassembled WGS sequence"/>
</dbReference>
<name>A0ABR2MHI7_9ASPA</name>
<evidence type="ECO:0000313" key="4">
    <source>
        <dbReference type="EMBL" id="KAK8963612.1"/>
    </source>
</evidence>
<dbReference type="Pfam" id="PF13041">
    <property type="entry name" value="PPR_2"/>
    <property type="match status" value="1"/>
</dbReference>
<evidence type="ECO:0008006" key="6">
    <source>
        <dbReference type="Google" id="ProtNLM"/>
    </source>
</evidence>
<dbReference type="PROSITE" id="PS51375">
    <property type="entry name" value="PPR"/>
    <property type="match status" value="2"/>
</dbReference>
<gene>
    <name evidence="4" type="ORF">KSP40_PGU020423</name>
</gene>